<dbReference type="Gene3D" id="1.25.40.10">
    <property type="entry name" value="Tetratricopeptide repeat domain"/>
    <property type="match status" value="1"/>
</dbReference>
<dbReference type="AlphaFoldDB" id="A0A1Y6CFL1"/>
<proteinExistence type="predicted"/>
<dbReference type="InterPro" id="IPR011990">
    <property type="entry name" value="TPR-like_helical_dom_sf"/>
</dbReference>
<name>A0A1Y6CFL1_9NEIS</name>
<keyword evidence="3" id="KW-1185">Reference proteome</keyword>
<dbReference type="SUPFAM" id="SSF81901">
    <property type="entry name" value="HCP-like"/>
    <property type="match status" value="1"/>
</dbReference>
<protein>
    <recommendedName>
        <fullName evidence="4">Tetratricopeptide repeat-containing protein</fullName>
    </recommendedName>
</protein>
<dbReference type="Proteomes" id="UP000192920">
    <property type="component" value="Unassembled WGS sequence"/>
</dbReference>
<evidence type="ECO:0000256" key="1">
    <source>
        <dbReference type="SAM" id="Coils"/>
    </source>
</evidence>
<evidence type="ECO:0008006" key="4">
    <source>
        <dbReference type="Google" id="ProtNLM"/>
    </source>
</evidence>
<reference evidence="3" key="1">
    <citation type="submission" date="2017-04" db="EMBL/GenBank/DDBJ databases">
        <authorList>
            <person name="Varghese N."/>
            <person name="Submissions S."/>
        </authorList>
    </citation>
    <scope>NUCLEOTIDE SEQUENCE [LARGE SCALE GENOMIC DNA]</scope>
    <source>
        <strain evidence="3">DSM 22618</strain>
    </source>
</reference>
<keyword evidence="1" id="KW-0175">Coiled coil</keyword>
<accession>A0A1Y6CFL1</accession>
<evidence type="ECO:0000313" key="2">
    <source>
        <dbReference type="EMBL" id="SMF49710.1"/>
    </source>
</evidence>
<sequence>MSGIGNSSPPSDDSSVSRLSSENSQHVIATLMTKLSFVPLLIALGLQGCAGNTSYVVDQIINTPLSLKSIKNTATAYNNSVPQNMYEGGFWDVRETTAVYDFIDPPKNLDELEKKYEQNNATADEKFELAYFYVNKWLFSKYKYKDIICKQYMPCPPATPLSLMKINTRARPILNELIQANHQEALLFAGQIELSVGNYKNAVSYLSKASSQGDQDASNLLAALYSGANLYDSYSNRLSLIFPRTEKLLNLKKANELCTRNTKPSINTYFYNISIARNASSCSFNASVPGDRPGMMMRSIYAYQVDSLNKMIAERKRNQEIAEANRIKEEERRKAEAERQLAKQKEDELERARLRQQKIAEYNQWCKSNPKACREKELAQQREEIKYQQEMQERQHLQQECFVEAGAEGITPWMCPMF</sequence>
<dbReference type="EMBL" id="FXAG01000026">
    <property type="protein sequence ID" value="SMF49710.1"/>
    <property type="molecule type" value="Genomic_DNA"/>
</dbReference>
<evidence type="ECO:0000313" key="3">
    <source>
        <dbReference type="Proteomes" id="UP000192920"/>
    </source>
</evidence>
<feature type="coiled-coil region" evidence="1">
    <location>
        <begin position="310"/>
        <end position="355"/>
    </location>
</feature>
<organism evidence="2 3">
    <name type="scientific">Pseudogulbenkiania subflava DSM 22618</name>
    <dbReference type="NCBI Taxonomy" id="1123014"/>
    <lineage>
        <taxon>Bacteria</taxon>
        <taxon>Pseudomonadati</taxon>
        <taxon>Pseudomonadota</taxon>
        <taxon>Betaproteobacteria</taxon>
        <taxon>Neisseriales</taxon>
        <taxon>Chromobacteriaceae</taxon>
        <taxon>Pseudogulbenkiania</taxon>
    </lineage>
</organism>
<gene>
    <name evidence="2" type="ORF">SAMN02745746_03677</name>
</gene>